<sequence>MDQTYNMVQPALVLIDNATGQTVPELTWSWKTMTLPNGLAEDSEVEPGVELVAVRPVLSDLRRAIMERRPVELASVALTSAEIEAECKKYGDVVDAQTTASPCPPGCCVDQG</sequence>
<accession>A0ABN9TTP8</accession>
<reference evidence="1" key="1">
    <citation type="submission" date="2023-10" db="EMBL/GenBank/DDBJ databases">
        <authorList>
            <person name="Chen Y."/>
            <person name="Shah S."/>
            <person name="Dougan E. K."/>
            <person name="Thang M."/>
            <person name="Chan C."/>
        </authorList>
    </citation>
    <scope>NUCLEOTIDE SEQUENCE [LARGE SCALE GENOMIC DNA]</scope>
</reference>
<protein>
    <submittedName>
        <fullName evidence="1">Uncharacterized protein</fullName>
    </submittedName>
</protein>
<gene>
    <name evidence="1" type="ORF">PCOR1329_LOCUS41928</name>
</gene>
<comment type="caution">
    <text evidence="1">The sequence shown here is derived from an EMBL/GenBank/DDBJ whole genome shotgun (WGS) entry which is preliminary data.</text>
</comment>
<evidence type="ECO:0000313" key="1">
    <source>
        <dbReference type="EMBL" id="CAK0849179.1"/>
    </source>
</evidence>
<dbReference type="Proteomes" id="UP001189429">
    <property type="component" value="Unassembled WGS sequence"/>
</dbReference>
<evidence type="ECO:0000313" key="2">
    <source>
        <dbReference type="Proteomes" id="UP001189429"/>
    </source>
</evidence>
<name>A0ABN9TTP8_9DINO</name>
<dbReference type="EMBL" id="CAUYUJ010015039">
    <property type="protein sequence ID" value="CAK0849179.1"/>
    <property type="molecule type" value="Genomic_DNA"/>
</dbReference>
<organism evidence="1 2">
    <name type="scientific">Prorocentrum cordatum</name>
    <dbReference type="NCBI Taxonomy" id="2364126"/>
    <lineage>
        <taxon>Eukaryota</taxon>
        <taxon>Sar</taxon>
        <taxon>Alveolata</taxon>
        <taxon>Dinophyceae</taxon>
        <taxon>Prorocentrales</taxon>
        <taxon>Prorocentraceae</taxon>
        <taxon>Prorocentrum</taxon>
    </lineage>
</organism>
<proteinExistence type="predicted"/>
<keyword evidence="2" id="KW-1185">Reference proteome</keyword>